<dbReference type="AlphaFoldDB" id="A0A7M4F9W5"/>
<dbReference type="InterPro" id="IPR002404">
    <property type="entry name" value="IRS_PTB"/>
</dbReference>
<dbReference type="Proteomes" id="UP000594220">
    <property type="component" value="Unplaced"/>
</dbReference>
<reference evidence="3" key="1">
    <citation type="submission" date="2025-08" db="UniProtKB">
        <authorList>
            <consortium name="Ensembl"/>
        </authorList>
    </citation>
    <scope>IDENTIFICATION</scope>
</reference>
<gene>
    <name evidence="3" type="primary">DOK3</name>
</gene>
<dbReference type="GeneTree" id="ENSGT00940000161724"/>
<dbReference type="SMART" id="SM00310">
    <property type="entry name" value="PTBI"/>
    <property type="match status" value="1"/>
</dbReference>
<dbReference type="InterPro" id="IPR011993">
    <property type="entry name" value="PH-like_dom_sf"/>
</dbReference>
<evidence type="ECO:0000313" key="3">
    <source>
        <dbReference type="Ensembl" id="ENSCPRP00005020560.1"/>
    </source>
</evidence>
<dbReference type="GO" id="GO:0043410">
    <property type="term" value="P:positive regulation of MAPK cascade"/>
    <property type="evidence" value="ECO:0007669"/>
    <property type="project" value="TreeGrafter"/>
</dbReference>
<sequence>MEGPVKDGILYVQHFKFGKRSWKKVRVQLFAAGPSGVARMEQFTVRDSSGPEKASLRRGERRVLRLADCVSVGPAGTEGCPRGTAAFCLRTLDKSHVLAAEQPDEWVAQLCQLAFQVHNRASPSSGLHMEENTIYSSWHAPNEFPVLLLRTEASTRCGLSGRYLLAVLPERLVLKELQTRQPLFAWPYPFLRKFGQDQAVLSFEAGRRCDSGEGVFTLSTGHAAEICSLISAAIARQRSQEPWQHLASGPEGAPPVSWTLEDGGATPPTWLQPEHPPPQPCSREPGAPDRADRTFPIIYASIARGPQPPPAAVQPEPEPGAWGPQPSEHLYENVCGLDQAPPSWHRSCREPPEGSSGPAAPIYDNSCMLAPGRSGAPSPPDPAASHGSTRGAGGARPWHPRLPQLLAACERQVSLASSCGQGRAALPCMAAPGFLVLPCRTCAAPRPPAHAESDPRVGALPCRATWGWTHPLWPCAQASAPHLHPRLLLASPAAVMFCLLLRMSPPTLSP</sequence>
<feature type="compositionally biased region" description="Pro residues" evidence="1">
    <location>
        <begin position="306"/>
        <end position="318"/>
    </location>
</feature>
<reference evidence="3" key="2">
    <citation type="submission" date="2025-09" db="UniProtKB">
        <authorList>
            <consortium name="Ensembl"/>
        </authorList>
    </citation>
    <scope>IDENTIFICATION</scope>
</reference>
<dbReference type="PANTHER" id="PTHR21258:SF42">
    <property type="entry name" value="DOCKING PROTEIN 3"/>
    <property type="match status" value="1"/>
</dbReference>
<dbReference type="OMA" id="AQHRQEW"/>
<dbReference type="InterPro" id="IPR050996">
    <property type="entry name" value="Docking_Protein_DOK"/>
</dbReference>
<name>A0A7M4F9W5_CROPO</name>
<feature type="region of interest" description="Disordered" evidence="1">
    <location>
        <begin position="241"/>
        <end position="329"/>
    </location>
</feature>
<dbReference type="Pfam" id="PF02174">
    <property type="entry name" value="IRS"/>
    <property type="match status" value="1"/>
</dbReference>
<dbReference type="PANTHER" id="PTHR21258">
    <property type="entry name" value="DOCKING PROTEIN RELATED"/>
    <property type="match status" value="1"/>
</dbReference>
<dbReference type="InterPro" id="IPR001849">
    <property type="entry name" value="PH_domain"/>
</dbReference>
<keyword evidence="4" id="KW-1185">Reference proteome</keyword>
<dbReference type="SMART" id="SM01244">
    <property type="entry name" value="IRS"/>
    <property type="match status" value="1"/>
</dbReference>
<organism evidence="3 4">
    <name type="scientific">Crocodylus porosus</name>
    <name type="common">Saltwater crocodile</name>
    <name type="synonym">Estuarine crocodile</name>
    <dbReference type="NCBI Taxonomy" id="8502"/>
    <lineage>
        <taxon>Eukaryota</taxon>
        <taxon>Metazoa</taxon>
        <taxon>Chordata</taxon>
        <taxon>Craniata</taxon>
        <taxon>Vertebrata</taxon>
        <taxon>Euteleostomi</taxon>
        <taxon>Archelosauria</taxon>
        <taxon>Archosauria</taxon>
        <taxon>Crocodylia</taxon>
        <taxon>Longirostres</taxon>
        <taxon>Crocodylidae</taxon>
        <taxon>Crocodylus</taxon>
    </lineage>
</organism>
<dbReference type="Ensembl" id="ENSCPRT00005024010.1">
    <property type="protein sequence ID" value="ENSCPRP00005020560.1"/>
    <property type="gene ID" value="ENSCPRG00005014280.1"/>
</dbReference>
<dbReference type="GO" id="GO:0007169">
    <property type="term" value="P:cell surface receptor protein tyrosine kinase signaling pathway"/>
    <property type="evidence" value="ECO:0007669"/>
    <property type="project" value="TreeGrafter"/>
</dbReference>
<feature type="region of interest" description="Disordered" evidence="1">
    <location>
        <begin position="342"/>
        <end position="397"/>
    </location>
</feature>
<evidence type="ECO:0000313" key="4">
    <source>
        <dbReference type="Proteomes" id="UP000594220"/>
    </source>
</evidence>
<dbReference type="SMART" id="SM00233">
    <property type="entry name" value="PH"/>
    <property type="match status" value="1"/>
</dbReference>
<dbReference type="PROSITE" id="PS51064">
    <property type="entry name" value="IRS_PTB"/>
    <property type="match status" value="1"/>
</dbReference>
<dbReference type="GO" id="GO:0005737">
    <property type="term" value="C:cytoplasm"/>
    <property type="evidence" value="ECO:0007669"/>
    <property type="project" value="Ensembl"/>
</dbReference>
<feature type="domain" description="IRS-type PTB" evidence="2">
    <location>
        <begin position="140"/>
        <end position="244"/>
    </location>
</feature>
<proteinExistence type="predicted"/>
<dbReference type="Gene3D" id="2.30.29.30">
    <property type="entry name" value="Pleckstrin-homology domain (PH domain)/Phosphotyrosine-binding domain (PTB)"/>
    <property type="match status" value="2"/>
</dbReference>
<evidence type="ECO:0000259" key="2">
    <source>
        <dbReference type="PROSITE" id="PS51064"/>
    </source>
</evidence>
<dbReference type="GO" id="GO:0007265">
    <property type="term" value="P:Ras protein signal transduction"/>
    <property type="evidence" value="ECO:0007669"/>
    <property type="project" value="Ensembl"/>
</dbReference>
<accession>A0A7M4F9W5</accession>
<evidence type="ECO:0000256" key="1">
    <source>
        <dbReference type="SAM" id="MobiDB-lite"/>
    </source>
</evidence>
<protein>
    <submittedName>
        <fullName evidence="3">Docking protein 3</fullName>
    </submittedName>
</protein>
<dbReference type="SUPFAM" id="SSF50729">
    <property type="entry name" value="PH domain-like"/>
    <property type="match status" value="2"/>
</dbReference>